<dbReference type="GO" id="GO:0005886">
    <property type="term" value="C:plasma membrane"/>
    <property type="evidence" value="ECO:0007669"/>
    <property type="project" value="UniProtKB-SubCell"/>
</dbReference>
<evidence type="ECO:0000256" key="1">
    <source>
        <dbReference type="ARBA" id="ARBA00004651"/>
    </source>
</evidence>
<evidence type="ECO:0000313" key="10">
    <source>
        <dbReference type="Proteomes" id="UP000198804"/>
    </source>
</evidence>
<dbReference type="Pfam" id="PF02534">
    <property type="entry name" value="T4SS-DNA_transf"/>
    <property type="match status" value="1"/>
</dbReference>
<dbReference type="Gene3D" id="3.40.50.300">
    <property type="entry name" value="P-loop containing nucleotide triphosphate hydrolases"/>
    <property type="match status" value="1"/>
</dbReference>
<keyword evidence="3" id="KW-1003">Cell membrane</keyword>
<gene>
    <name evidence="9" type="ORF">SAMN04488125_11833</name>
</gene>
<evidence type="ECO:0000256" key="8">
    <source>
        <dbReference type="SAM" id="Phobius"/>
    </source>
</evidence>
<dbReference type="InterPro" id="IPR051539">
    <property type="entry name" value="T4SS-coupling_protein"/>
</dbReference>
<keyword evidence="5 8" id="KW-1133">Transmembrane helix</keyword>
<reference evidence="10" key="1">
    <citation type="submission" date="2016-10" db="EMBL/GenBank/DDBJ databases">
        <authorList>
            <person name="Varghese N."/>
            <person name="Submissions S."/>
        </authorList>
    </citation>
    <scope>NUCLEOTIDE SEQUENCE [LARGE SCALE GENOMIC DNA]</scope>
    <source>
        <strain evidence="10">CGMCC 1.6474</strain>
    </source>
</reference>
<dbReference type="PANTHER" id="PTHR37937">
    <property type="entry name" value="CONJUGATIVE TRANSFER: DNA TRANSPORT"/>
    <property type="match status" value="1"/>
</dbReference>
<evidence type="ECO:0000256" key="3">
    <source>
        <dbReference type="ARBA" id="ARBA00022475"/>
    </source>
</evidence>
<keyword evidence="4 8" id="KW-0812">Transmembrane</keyword>
<organism evidence="9 10">
    <name type="scientific">Methylorubrum salsuginis</name>
    <dbReference type="NCBI Taxonomy" id="414703"/>
    <lineage>
        <taxon>Bacteria</taxon>
        <taxon>Pseudomonadati</taxon>
        <taxon>Pseudomonadota</taxon>
        <taxon>Alphaproteobacteria</taxon>
        <taxon>Hyphomicrobiales</taxon>
        <taxon>Methylobacteriaceae</taxon>
        <taxon>Methylorubrum</taxon>
    </lineage>
</organism>
<accession>A0A1I4IRU8</accession>
<sequence>MTRSPSVGLPLSPSLGWPARIGLSMVALGLLAAVYLFVASNVLLLGLRVHDGGLHWMSVIEYGTLYGHDPRVARWMRLSLLGTGLVFLFGLGAAVRVRPPPLHGRARFATEREIRADGLRAGSGLLLGAKDGRYLCFGGTEHVIGYAPTRSGKGVGLVIPNLLNWPDSVVCLDVKRENWERTAGFRAAHGQEVYLFDPFDEEGRTARYNPLSVVRRDSGDRYDDLQRIATMLFPAETGTDPFWHQSARAAFIAIGGYVAETPGLPLTIGEVLRQLSAAADLKAHFAKAIAERRAGPDRLSPRCVQALNDFLAASDNTFQSVRKTVTARLELWFNPRVDRATAASSFDLQALRTRPISIYLAVSPDNLERLSPLLNLFFQQVVDLNTRELPEQNPTLRRQVLLLLDEFPTLGNVAVLARGVAFLAGYGLRLLTILQSPSQLRAIYGPDVARNIMTNHAVEVVFTPKDQEVANELSERFGYDTVEGRSRSRPSGLLGSGSRGYSETLSEQKRALLLPQELKLVSQDKCFILKAGLRPILADKIRYFTDRRFQARLHPPPRIRIHPSPGDSDARWQALSDEVDSLRTELGAITRTLSAPQPVSDDEIHDPSRIPEDAVFNFGDVEVDLAGLSEDEIRNWTIAHIDRQVAASPRTAALPG</sequence>
<feature type="region of interest" description="Disordered" evidence="7">
    <location>
        <begin position="481"/>
        <end position="501"/>
    </location>
</feature>
<comment type="similarity">
    <text evidence="2">Belongs to the VirD4/TraG family.</text>
</comment>
<dbReference type="EMBL" id="FOSV01000018">
    <property type="protein sequence ID" value="SFL57072.1"/>
    <property type="molecule type" value="Genomic_DNA"/>
</dbReference>
<keyword evidence="6 8" id="KW-0472">Membrane</keyword>
<dbReference type="STRING" id="414703.SAMN04488125_11833"/>
<comment type="subcellular location">
    <subcellularLocation>
        <location evidence="1">Cell membrane</location>
        <topology evidence="1">Multi-pass membrane protein</topology>
    </subcellularLocation>
</comment>
<dbReference type="PANTHER" id="PTHR37937:SF1">
    <property type="entry name" value="CONJUGATIVE TRANSFER: DNA TRANSPORT"/>
    <property type="match status" value="1"/>
</dbReference>
<dbReference type="Proteomes" id="UP000198804">
    <property type="component" value="Unassembled WGS sequence"/>
</dbReference>
<protein>
    <submittedName>
        <fullName evidence="9">Type IV secretion system protein VirD4</fullName>
    </submittedName>
</protein>
<keyword evidence="10" id="KW-1185">Reference proteome</keyword>
<evidence type="ECO:0000256" key="5">
    <source>
        <dbReference type="ARBA" id="ARBA00022989"/>
    </source>
</evidence>
<evidence type="ECO:0000256" key="4">
    <source>
        <dbReference type="ARBA" id="ARBA00022692"/>
    </source>
</evidence>
<evidence type="ECO:0000256" key="2">
    <source>
        <dbReference type="ARBA" id="ARBA00008806"/>
    </source>
</evidence>
<name>A0A1I4IRU8_9HYPH</name>
<feature type="transmembrane region" description="Helical" evidence="8">
    <location>
        <begin position="78"/>
        <end position="97"/>
    </location>
</feature>
<evidence type="ECO:0000256" key="7">
    <source>
        <dbReference type="SAM" id="MobiDB-lite"/>
    </source>
</evidence>
<dbReference type="InterPro" id="IPR003688">
    <property type="entry name" value="TraG/VirD4"/>
</dbReference>
<evidence type="ECO:0000313" key="9">
    <source>
        <dbReference type="EMBL" id="SFL57072.1"/>
    </source>
</evidence>
<dbReference type="SUPFAM" id="SSF52540">
    <property type="entry name" value="P-loop containing nucleoside triphosphate hydrolases"/>
    <property type="match status" value="1"/>
</dbReference>
<feature type="transmembrane region" description="Helical" evidence="8">
    <location>
        <begin position="20"/>
        <end position="47"/>
    </location>
</feature>
<proteinExistence type="inferred from homology"/>
<dbReference type="InterPro" id="IPR027417">
    <property type="entry name" value="P-loop_NTPase"/>
</dbReference>
<evidence type="ECO:0000256" key="6">
    <source>
        <dbReference type="ARBA" id="ARBA00023136"/>
    </source>
</evidence>
<dbReference type="AlphaFoldDB" id="A0A1I4IRU8"/>
<dbReference type="CDD" id="cd01127">
    <property type="entry name" value="TrwB_TraG_TraD_VirD4"/>
    <property type="match status" value="1"/>
</dbReference>